<evidence type="ECO:0000313" key="4">
    <source>
        <dbReference type="Proteomes" id="UP001239019"/>
    </source>
</evidence>
<dbReference type="Gene3D" id="2.40.160.10">
    <property type="entry name" value="Porin"/>
    <property type="match status" value="1"/>
</dbReference>
<feature type="compositionally biased region" description="Basic and acidic residues" evidence="1">
    <location>
        <begin position="48"/>
        <end position="69"/>
    </location>
</feature>
<proteinExistence type="predicted"/>
<organism evidence="3 4">
    <name type="scientific">Natronospira bacteriovora</name>
    <dbReference type="NCBI Taxonomy" id="3069753"/>
    <lineage>
        <taxon>Bacteria</taxon>
        <taxon>Pseudomonadati</taxon>
        <taxon>Pseudomonadota</taxon>
        <taxon>Gammaproteobacteria</taxon>
        <taxon>Natronospirales</taxon>
        <taxon>Natronospiraceae</taxon>
        <taxon>Natronospira</taxon>
    </lineage>
</organism>
<evidence type="ECO:0000256" key="1">
    <source>
        <dbReference type="SAM" id="MobiDB-lite"/>
    </source>
</evidence>
<sequence length="470" mass="53933">MPIRLSLMFLALTLVVTGCASPVRCDEDREEPYMDPLTGEPLDMEGLAPRESRSERFRIPSEERADRSRANPCLAQAPRIIPPPTPVDREMEEGTAFADLRYRLEIVEDDDFRERAEASTIRLRLGGTTPRVRGFDAGVAFQTTQLIGEPRFEDTTGRIGDFPVVRDPLDTGVSEGWARYISREGVFEAKIGRQSINLDNERFVGSDSFRQLEQTFNASTMRIGQGEPVRFDAAFISRANRVLGPNHPDRFAAKADTEATILEYNQVFGDRTMGLYFHNMRFTDERESHRNLGLRFHGRLPWSETLDFRAEYAHQEALRGEGPERDQSYTHFRLSQNREDWRWFVGREHLSGDRQDAFQTPLASLHTHNGWSDRFLVTPDFGLIDNYIGVETQRGEWDFEARYHDFKLDAGSSRYGQEFGLRAGREVFGELRLDLKLSHYDGGDPEFYFGDDYAGNSTRIWIGLSARFEP</sequence>
<dbReference type="InterPro" id="IPR023614">
    <property type="entry name" value="Porin_dom_sf"/>
</dbReference>
<keyword evidence="2" id="KW-0732">Signal</keyword>
<accession>A0ABU0W332</accession>
<protein>
    <recommendedName>
        <fullName evidence="5">Beta-barrel porin 2</fullName>
    </recommendedName>
</protein>
<feature type="signal peptide" evidence="2">
    <location>
        <begin position="1"/>
        <end position="20"/>
    </location>
</feature>
<reference evidence="3 4" key="1">
    <citation type="submission" date="2023-08" db="EMBL/GenBank/DDBJ databases">
        <title>Whole-genome sequencing of halo(alkali)philic microorganisms from hypersaline lakes.</title>
        <authorList>
            <person name="Sorokin D.Y."/>
            <person name="Abbas B."/>
            <person name="Merkel A.Y."/>
        </authorList>
    </citation>
    <scope>NUCLEOTIDE SEQUENCE [LARGE SCALE GENOMIC DNA]</scope>
    <source>
        <strain evidence="3 4">AB-CW4</strain>
    </source>
</reference>
<feature type="region of interest" description="Disordered" evidence="1">
    <location>
        <begin position="27"/>
        <end position="71"/>
    </location>
</feature>
<evidence type="ECO:0000256" key="2">
    <source>
        <dbReference type="SAM" id="SignalP"/>
    </source>
</evidence>
<name>A0ABU0W332_9GAMM</name>
<evidence type="ECO:0008006" key="5">
    <source>
        <dbReference type="Google" id="ProtNLM"/>
    </source>
</evidence>
<evidence type="ECO:0000313" key="3">
    <source>
        <dbReference type="EMBL" id="MDQ2068424.1"/>
    </source>
</evidence>
<dbReference type="EMBL" id="JAVDDT010000001">
    <property type="protein sequence ID" value="MDQ2068424.1"/>
    <property type="molecule type" value="Genomic_DNA"/>
</dbReference>
<keyword evidence="4" id="KW-1185">Reference proteome</keyword>
<dbReference type="PROSITE" id="PS51257">
    <property type="entry name" value="PROKAR_LIPOPROTEIN"/>
    <property type="match status" value="1"/>
</dbReference>
<dbReference type="RefSeq" id="WP_306726915.1">
    <property type="nucleotide sequence ID" value="NZ_JAVDDT010000001.1"/>
</dbReference>
<gene>
    <name evidence="3" type="ORF">RBH19_00880</name>
</gene>
<feature type="chain" id="PRO_5046549807" description="Beta-barrel porin 2" evidence="2">
    <location>
        <begin position="21"/>
        <end position="470"/>
    </location>
</feature>
<comment type="caution">
    <text evidence="3">The sequence shown here is derived from an EMBL/GenBank/DDBJ whole genome shotgun (WGS) entry which is preliminary data.</text>
</comment>
<dbReference type="Proteomes" id="UP001239019">
    <property type="component" value="Unassembled WGS sequence"/>
</dbReference>